<dbReference type="STRING" id="585394.RHOM_09935"/>
<name>G2SXR1_ROSHA</name>
<dbReference type="Proteomes" id="UP000008178">
    <property type="component" value="Chromosome"/>
</dbReference>
<evidence type="ECO:0000313" key="1">
    <source>
        <dbReference type="EMBL" id="AEN97098.1"/>
    </source>
</evidence>
<dbReference type="AlphaFoldDB" id="G2SXR1"/>
<dbReference type="KEGG" id="rho:RHOM_09935"/>
<dbReference type="eggNOG" id="ENOG50339C5">
    <property type="taxonomic scope" value="Bacteria"/>
</dbReference>
<dbReference type="EMBL" id="CP003040">
    <property type="protein sequence ID" value="AEN97098.1"/>
    <property type="molecule type" value="Genomic_DNA"/>
</dbReference>
<reference evidence="1 2" key="1">
    <citation type="journal article" date="2015" name="Genome Announc.">
        <title>Complete genome sequence of the human gut symbiont Roseburia hominis.</title>
        <authorList>
            <person name="Travis A.J."/>
            <person name="Kelly D."/>
            <person name="Flint H.J."/>
            <person name="Aminov R.I."/>
        </authorList>
    </citation>
    <scope>NUCLEOTIDE SEQUENCE [LARGE SCALE GENOMIC DNA]</scope>
    <source>
        <strain evidence="2">DSM 16839 / JCM 17582 / NCIMB 14029 / A2-183</strain>
    </source>
</reference>
<protein>
    <submittedName>
        <fullName evidence="1">Uncharacterized protein</fullName>
    </submittedName>
</protein>
<accession>G2SXR1</accession>
<evidence type="ECO:0000313" key="2">
    <source>
        <dbReference type="Proteomes" id="UP000008178"/>
    </source>
</evidence>
<dbReference type="RefSeq" id="WP_014080134.1">
    <property type="nucleotide sequence ID" value="NC_015977.1"/>
</dbReference>
<dbReference type="HOGENOM" id="CLU_1924828_0_0_9"/>
<gene>
    <name evidence="1" type="ordered locus">RHOM_09935</name>
</gene>
<keyword evidence="2" id="KW-1185">Reference proteome</keyword>
<dbReference type="OrthoDB" id="2227492at2"/>
<sequence length="137" mass="16234">MIKESDIQNYLYARNIPYTDHASIYAVILPKYSFMRTMMATMLEVQHFVIHFGRTGISVIVVNDLTGRLDPYGFLFFPGERIQSVQFFRRVTHDQLVIRLTDGVRVYRVNKRMMMLPWHKSNLKALTYKSPVYYNQC</sequence>
<dbReference type="GeneID" id="93723767"/>
<dbReference type="BioCyc" id="RHOM585394:G1H02-1991-MONOMER"/>
<organism evidence="1 2">
    <name type="scientific">Roseburia hominis (strain DSM 16839 / JCM 17582 / NCIMB 14029 / A2-183)</name>
    <dbReference type="NCBI Taxonomy" id="585394"/>
    <lineage>
        <taxon>Bacteria</taxon>
        <taxon>Bacillati</taxon>
        <taxon>Bacillota</taxon>
        <taxon>Clostridia</taxon>
        <taxon>Lachnospirales</taxon>
        <taxon>Lachnospiraceae</taxon>
        <taxon>Roseburia</taxon>
    </lineage>
</organism>
<proteinExistence type="predicted"/>